<feature type="domain" description="Glycosyltransferase subfamily 4-like N-terminal" evidence="4">
    <location>
        <begin position="13"/>
        <end position="163"/>
    </location>
</feature>
<dbReference type="Pfam" id="PF00534">
    <property type="entry name" value="Glycos_transf_1"/>
    <property type="match status" value="1"/>
</dbReference>
<evidence type="ECO:0000259" key="3">
    <source>
        <dbReference type="Pfam" id="PF00534"/>
    </source>
</evidence>
<keyword evidence="2 5" id="KW-0808">Transferase</keyword>
<dbReference type="RefSeq" id="WP_085050800.1">
    <property type="nucleotide sequence ID" value="NZ_LNQR01000007.1"/>
</dbReference>
<comment type="caution">
    <text evidence="5">The sequence shown here is derived from an EMBL/GenBank/DDBJ whole genome shotgun (WGS) entry which is preliminary data.</text>
</comment>
<evidence type="ECO:0000256" key="2">
    <source>
        <dbReference type="ARBA" id="ARBA00022679"/>
    </source>
</evidence>
<dbReference type="PANTHER" id="PTHR12526:SF510">
    <property type="entry name" value="D-INOSITOL 3-PHOSPHATE GLYCOSYLTRANSFERASE"/>
    <property type="match status" value="1"/>
</dbReference>
<evidence type="ECO:0000259" key="4">
    <source>
        <dbReference type="Pfam" id="PF13439"/>
    </source>
</evidence>
<evidence type="ECO:0000256" key="1">
    <source>
        <dbReference type="ARBA" id="ARBA00022676"/>
    </source>
</evidence>
<keyword evidence="6" id="KW-1185">Reference proteome</keyword>
<dbReference type="Pfam" id="PF13439">
    <property type="entry name" value="Glyco_transf_4"/>
    <property type="match status" value="1"/>
</dbReference>
<accession>A0ABR5SJ79</accession>
<dbReference type="PANTHER" id="PTHR12526">
    <property type="entry name" value="GLYCOSYLTRANSFERASE"/>
    <property type="match status" value="1"/>
</dbReference>
<gene>
    <name evidence="5" type="ORF">ASN18_0265</name>
</gene>
<proteinExistence type="predicted"/>
<dbReference type="SUPFAM" id="SSF53756">
    <property type="entry name" value="UDP-Glycosyltransferase/glycogen phosphorylase"/>
    <property type="match status" value="1"/>
</dbReference>
<keyword evidence="1 5" id="KW-0328">Glycosyltransferase</keyword>
<protein>
    <submittedName>
        <fullName evidence="5">Glycosyl transferase family 1</fullName>
        <ecNumber evidence="5">2.4.1.57</ecNumber>
    </submittedName>
</protein>
<organism evidence="5 6">
    <name type="scientific">Candidatus Magnetominusculus xianensis</name>
    <dbReference type="NCBI Taxonomy" id="1748249"/>
    <lineage>
        <taxon>Bacteria</taxon>
        <taxon>Pseudomonadati</taxon>
        <taxon>Nitrospirota</taxon>
        <taxon>Nitrospiria</taxon>
        <taxon>Nitrospirales</taxon>
        <taxon>Nitrospiraceae</taxon>
        <taxon>Candidatus Magnetominusculus</taxon>
    </lineage>
</organism>
<dbReference type="CDD" id="cd03801">
    <property type="entry name" value="GT4_PimA-like"/>
    <property type="match status" value="1"/>
</dbReference>
<dbReference type="EC" id="2.4.1.57" evidence="5"/>
<evidence type="ECO:0000313" key="6">
    <source>
        <dbReference type="Proteomes" id="UP000060487"/>
    </source>
</evidence>
<dbReference type="InterPro" id="IPR001296">
    <property type="entry name" value="Glyco_trans_1"/>
</dbReference>
<name>A0ABR5SJ79_9BACT</name>
<dbReference type="InterPro" id="IPR028098">
    <property type="entry name" value="Glyco_trans_4-like_N"/>
</dbReference>
<feature type="domain" description="Glycosyl transferase family 1" evidence="3">
    <location>
        <begin position="182"/>
        <end position="336"/>
    </location>
</feature>
<dbReference type="EMBL" id="LNQR01000007">
    <property type="protein sequence ID" value="KWT94220.1"/>
    <property type="molecule type" value="Genomic_DNA"/>
</dbReference>
<dbReference type="GO" id="GO:0016757">
    <property type="term" value="F:glycosyltransferase activity"/>
    <property type="evidence" value="ECO:0007669"/>
    <property type="project" value="UniProtKB-KW"/>
</dbReference>
<dbReference type="Proteomes" id="UP000060487">
    <property type="component" value="Unassembled WGS sequence"/>
</dbReference>
<dbReference type="Gene3D" id="3.40.50.2000">
    <property type="entry name" value="Glycogen Phosphorylase B"/>
    <property type="match status" value="2"/>
</dbReference>
<evidence type="ECO:0000313" key="5">
    <source>
        <dbReference type="EMBL" id="KWT94220.1"/>
    </source>
</evidence>
<sequence length="373" mass="40859">MRILHTEWSGDLGGQERRVIAEVTGLAKRGHHTAIVCRPETRFYEESVKRGIEVHTLPLRNPYDIASIARLSKYIAANRFDVINTHSGKDSWIAGIAARFAAAPVLVRTRHLNIPLKRSIFNFIHYLPDAYITCGTNMRKTLVEDCGFPPDVVVSIPTGVDDEFFDIRRDPAVKLKYVSGDAAPIITNVGILRGVKGHEVTLRAVPKIIEAFPNATVLLVGDGPKLKGLQGMARSLGVDNQVVFTGYVAEVAQIYAFSDVAVLSSHSEGIPQSVMQAMAAGVPVVATRVGGVPEVVMHEQTGLLVNPSDHDALADGVIRLLRDKPLTAAIRERAKQFIYENHSATVMLDKLEALYYKLLEAKLLEKISKISGL</sequence>
<reference evidence="5 6" key="1">
    <citation type="submission" date="2015-11" db="EMBL/GenBank/DDBJ databases">
        <authorList>
            <person name="Lin W."/>
        </authorList>
    </citation>
    <scope>NUCLEOTIDE SEQUENCE [LARGE SCALE GENOMIC DNA]</scope>
    <source>
        <strain evidence="5 6">HCH-1</strain>
    </source>
</reference>